<evidence type="ECO:0008006" key="3">
    <source>
        <dbReference type="Google" id="ProtNLM"/>
    </source>
</evidence>
<dbReference type="EMBL" id="JACJQY010000001">
    <property type="protein sequence ID" value="MBD2315282.1"/>
    <property type="molecule type" value="Genomic_DNA"/>
</dbReference>
<gene>
    <name evidence="1" type="ORF">H6G05_00275</name>
</gene>
<name>A0ABR8C3M6_9CYAN</name>
<proteinExistence type="predicted"/>
<dbReference type="RefSeq" id="WP_190575259.1">
    <property type="nucleotide sequence ID" value="NZ_CAWPQU010000001.1"/>
</dbReference>
<evidence type="ECO:0000313" key="2">
    <source>
        <dbReference type="Proteomes" id="UP000618445"/>
    </source>
</evidence>
<evidence type="ECO:0000313" key="1">
    <source>
        <dbReference type="EMBL" id="MBD2315282.1"/>
    </source>
</evidence>
<accession>A0ABR8C3M6</accession>
<comment type="caution">
    <text evidence="1">The sequence shown here is derived from an EMBL/GenBank/DDBJ whole genome shotgun (WGS) entry which is preliminary data.</text>
</comment>
<keyword evidence="2" id="KW-1185">Reference proteome</keyword>
<organism evidence="1 2">
    <name type="scientific">Phormidium tenue FACHB-1050</name>
    <dbReference type="NCBI Taxonomy" id="2692857"/>
    <lineage>
        <taxon>Bacteria</taxon>
        <taxon>Bacillati</taxon>
        <taxon>Cyanobacteriota</taxon>
        <taxon>Cyanophyceae</taxon>
        <taxon>Oscillatoriophycideae</taxon>
        <taxon>Oscillatoriales</taxon>
        <taxon>Oscillatoriaceae</taxon>
        <taxon>Phormidium</taxon>
    </lineage>
</organism>
<reference evidence="1 2" key="1">
    <citation type="journal article" date="2020" name="ISME J.">
        <title>Comparative genomics reveals insights into cyanobacterial evolution and habitat adaptation.</title>
        <authorList>
            <person name="Chen M.Y."/>
            <person name="Teng W.K."/>
            <person name="Zhao L."/>
            <person name="Hu C.X."/>
            <person name="Zhou Y.K."/>
            <person name="Han B.P."/>
            <person name="Song L.R."/>
            <person name="Shu W.S."/>
        </authorList>
    </citation>
    <scope>NUCLEOTIDE SEQUENCE [LARGE SCALE GENOMIC DNA]</scope>
    <source>
        <strain evidence="1 2">FACHB-1050</strain>
    </source>
</reference>
<sequence>MMRTEYKIVNSEDASHVESDASRFEQSVNNGRFLVAAIVGDRSASQAQYLLENIGRKVISVY</sequence>
<dbReference type="Proteomes" id="UP000618445">
    <property type="component" value="Unassembled WGS sequence"/>
</dbReference>
<protein>
    <recommendedName>
        <fullName evidence="3">CpcD</fullName>
    </recommendedName>
</protein>